<feature type="signal peptide" evidence="1">
    <location>
        <begin position="1"/>
        <end position="19"/>
    </location>
</feature>
<gene>
    <name evidence="2" type="ORF">HYALB_00008501</name>
</gene>
<dbReference type="AlphaFoldDB" id="A0A9N9LWM3"/>
<name>A0A9N9LWM3_9HELO</name>
<dbReference type="EMBL" id="CAJVRM010000284">
    <property type="protein sequence ID" value="CAG8978846.1"/>
    <property type="molecule type" value="Genomic_DNA"/>
</dbReference>
<sequence>MQVQKALVIVVFLATHALAQNFNIAYCYKTDDSIDYGRTQTVCNTKAKNGECGDCVYKNNQCQSDGKKIDSGQWTDGCKKTGAAYGDGQ</sequence>
<comment type="caution">
    <text evidence="2">The sequence shown here is derived from an EMBL/GenBank/DDBJ whole genome shotgun (WGS) entry which is preliminary data.</text>
</comment>
<evidence type="ECO:0000256" key="1">
    <source>
        <dbReference type="SAM" id="SignalP"/>
    </source>
</evidence>
<evidence type="ECO:0000313" key="3">
    <source>
        <dbReference type="Proteomes" id="UP000701801"/>
    </source>
</evidence>
<keyword evidence="3" id="KW-1185">Reference proteome</keyword>
<organism evidence="2 3">
    <name type="scientific">Hymenoscyphus albidus</name>
    <dbReference type="NCBI Taxonomy" id="595503"/>
    <lineage>
        <taxon>Eukaryota</taxon>
        <taxon>Fungi</taxon>
        <taxon>Dikarya</taxon>
        <taxon>Ascomycota</taxon>
        <taxon>Pezizomycotina</taxon>
        <taxon>Leotiomycetes</taxon>
        <taxon>Helotiales</taxon>
        <taxon>Helotiaceae</taxon>
        <taxon>Hymenoscyphus</taxon>
    </lineage>
</organism>
<protein>
    <recommendedName>
        <fullName evidence="4">Antifungal protein</fullName>
    </recommendedName>
</protein>
<proteinExistence type="predicted"/>
<accession>A0A9N9LWM3</accession>
<evidence type="ECO:0000313" key="2">
    <source>
        <dbReference type="EMBL" id="CAG8978846.1"/>
    </source>
</evidence>
<dbReference type="Proteomes" id="UP000701801">
    <property type="component" value="Unassembled WGS sequence"/>
</dbReference>
<reference evidence="2" key="1">
    <citation type="submission" date="2021-07" db="EMBL/GenBank/DDBJ databases">
        <authorList>
            <person name="Durling M."/>
        </authorList>
    </citation>
    <scope>NUCLEOTIDE SEQUENCE</scope>
</reference>
<feature type="chain" id="PRO_5040455915" description="Antifungal protein" evidence="1">
    <location>
        <begin position="20"/>
        <end position="89"/>
    </location>
</feature>
<keyword evidence="1" id="KW-0732">Signal</keyword>
<evidence type="ECO:0008006" key="4">
    <source>
        <dbReference type="Google" id="ProtNLM"/>
    </source>
</evidence>